<proteinExistence type="predicted"/>
<sequence>QSLLCCLDGEEEEEHQNLSQVAKGRKKRTFFAAPLCTKRRSDKLNEKARSRQRARLEGCLSAYSPGLKKLTNWVSRENGPAESTTRAWYPGHLAAAGSSCQMMWGTGSETRYEGMYVE</sequence>
<name>A0A3S5BL04_9PLAT</name>
<keyword evidence="2" id="KW-1185">Reference proteome</keyword>
<evidence type="ECO:0000313" key="1">
    <source>
        <dbReference type="EMBL" id="VEL07494.1"/>
    </source>
</evidence>
<dbReference type="EMBL" id="CAAALY010001872">
    <property type="protein sequence ID" value="VEL07494.1"/>
    <property type="molecule type" value="Genomic_DNA"/>
</dbReference>
<dbReference type="AlphaFoldDB" id="A0A3S5BL04"/>
<accession>A0A3S5BL04</accession>
<protein>
    <submittedName>
        <fullName evidence="1">Uncharacterized protein</fullName>
    </submittedName>
</protein>
<comment type="caution">
    <text evidence="1">The sequence shown here is derived from an EMBL/GenBank/DDBJ whole genome shotgun (WGS) entry which is preliminary data.</text>
</comment>
<evidence type="ECO:0000313" key="2">
    <source>
        <dbReference type="Proteomes" id="UP000784294"/>
    </source>
</evidence>
<reference evidence="1" key="1">
    <citation type="submission" date="2018-11" db="EMBL/GenBank/DDBJ databases">
        <authorList>
            <consortium name="Pathogen Informatics"/>
        </authorList>
    </citation>
    <scope>NUCLEOTIDE SEQUENCE</scope>
</reference>
<dbReference type="Proteomes" id="UP000784294">
    <property type="component" value="Unassembled WGS sequence"/>
</dbReference>
<organism evidence="1 2">
    <name type="scientific">Protopolystoma xenopodis</name>
    <dbReference type="NCBI Taxonomy" id="117903"/>
    <lineage>
        <taxon>Eukaryota</taxon>
        <taxon>Metazoa</taxon>
        <taxon>Spiralia</taxon>
        <taxon>Lophotrochozoa</taxon>
        <taxon>Platyhelminthes</taxon>
        <taxon>Monogenea</taxon>
        <taxon>Polyopisthocotylea</taxon>
        <taxon>Polystomatidea</taxon>
        <taxon>Polystomatidae</taxon>
        <taxon>Protopolystoma</taxon>
    </lineage>
</organism>
<gene>
    <name evidence="1" type="ORF">PXEA_LOCUS934</name>
</gene>
<feature type="non-terminal residue" evidence="1">
    <location>
        <position position="1"/>
    </location>
</feature>